<name>A0A392QZ65_9FABA</name>
<reference evidence="1 2" key="1">
    <citation type="journal article" date="2018" name="Front. Plant Sci.">
        <title>Red Clover (Trifolium pratense) and Zigzag Clover (T. medium) - A Picture of Genomic Similarities and Differences.</title>
        <authorList>
            <person name="Dluhosova J."/>
            <person name="Istvanek J."/>
            <person name="Nedelnik J."/>
            <person name="Repkova J."/>
        </authorList>
    </citation>
    <scope>NUCLEOTIDE SEQUENCE [LARGE SCALE GENOMIC DNA]</scope>
    <source>
        <strain evidence="2">cv. 10/8</strain>
        <tissue evidence="1">Leaf</tissue>
    </source>
</reference>
<evidence type="ECO:0000313" key="2">
    <source>
        <dbReference type="Proteomes" id="UP000265520"/>
    </source>
</evidence>
<evidence type="ECO:0000313" key="1">
    <source>
        <dbReference type="EMBL" id="MCI29317.1"/>
    </source>
</evidence>
<organism evidence="1 2">
    <name type="scientific">Trifolium medium</name>
    <dbReference type="NCBI Taxonomy" id="97028"/>
    <lineage>
        <taxon>Eukaryota</taxon>
        <taxon>Viridiplantae</taxon>
        <taxon>Streptophyta</taxon>
        <taxon>Embryophyta</taxon>
        <taxon>Tracheophyta</taxon>
        <taxon>Spermatophyta</taxon>
        <taxon>Magnoliopsida</taxon>
        <taxon>eudicotyledons</taxon>
        <taxon>Gunneridae</taxon>
        <taxon>Pentapetalae</taxon>
        <taxon>rosids</taxon>
        <taxon>fabids</taxon>
        <taxon>Fabales</taxon>
        <taxon>Fabaceae</taxon>
        <taxon>Papilionoideae</taxon>
        <taxon>50 kb inversion clade</taxon>
        <taxon>NPAAA clade</taxon>
        <taxon>Hologalegina</taxon>
        <taxon>IRL clade</taxon>
        <taxon>Trifolieae</taxon>
        <taxon>Trifolium</taxon>
    </lineage>
</organism>
<dbReference type="CDD" id="cd09272">
    <property type="entry name" value="RNase_HI_RT_Ty1"/>
    <property type="match status" value="1"/>
</dbReference>
<keyword evidence="2" id="KW-1185">Reference proteome</keyword>
<protein>
    <submittedName>
        <fullName evidence="1">Copia protein</fullName>
    </submittedName>
</protein>
<dbReference type="EMBL" id="LXQA010171693">
    <property type="protein sequence ID" value="MCI29317.1"/>
    <property type="molecule type" value="Genomic_DNA"/>
</dbReference>
<proteinExistence type="predicted"/>
<dbReference type="PANTHER" id="PTHR11439:SF483">
    <property type="entry name" value="PEPTIDE SYNTHASE GLIP-LIKE, PUTATIVE (AFU_ORTHOLOGUE AFUA_3G12920)-RELATED"/>
    <property type="match status" value="1"/>
</dbReference>
<comment type="caution">
    <text evidence="1">The sequence shown here is derived from an EMBL/GenBank/DDBJ whole genome shotgun (WGS) entry which is preliminary data.</text>
</comment>
<dbReference type="Proteomes" id="UP000265520">
    <property type="component" value="Unassembled WGS sequence"/>
</dbReference>
<accession>A0A392QZ65</accession>
<dbReference type="PANTHER" id="PTHR11439">
    <property type="entry name" value="GAG-POL-RELATED RETROTRANSPOSON"/>
    <property type="match status" value="1"/>
</dbReference>
<dbReference type="AlphaFoldDB" id="A0A392QZ65"/>
<sequence>MFKQMVGSLRYLCNSRLDICYAVGVISRFMNTPRRSHLIAAKRVLRYVKGTINYGLLFPKCKAEVQMELIAVCWSSKKQPVTTLSSCEAEYIASTYAACQLVWLEALMQELKCNVKKPLQLLIDN</sequence>
<feature type="non-terminal residue" evidence="1">
    <location>
        <position position="125"/>
    </location>
</feature>